<accession>A0A8K1GIL5</accession>
<reference evidence="1" key="1">
    <citation type="submission" date="2019-04" db="EMBL/GenBank/DDBJ databases">
        <title>Genome assembly of Zosterops borbonicus 15179.</title>
        <authorList>
            <person name="Leroy T."/>
            <person name="Anselmetti Y."/>
            <person name="Tilak M.-K."/>
            <person name="Nabholz B."/>
        </authorList>
    </citation>
    <scope>NUCLEOTIDE SEQUENCE</scope>
    <source>
        <strain evidence="1">HGM_15179</strain>
        <tissue evidence="1">Muscle</tissue>
    </source>
</reference>
<name>A0A8K1GIL5_9PASS</name>
<comment type="caution">
    <text evidence="1">The sequence shown here is derived from an EMBL/GenBank/DDBJ whole genome shotgun (WGS) entry which is preliminary data.</text>
</comment>
<keyword evidence="2" id="KW-1185">Reference proteome</keyword>
<sequence>MDSGISCILSKFADNTKLCEVVDMLEGRDVIQRDLGRLERWGCATLMEFNKAKSKALHLGQDNPKHKYRLGREWIESSFKRTKLLVKKKLSMNCQCALADWKDNCGLGCTKTSMASSTSSAPFSRYHTWNALSSPDASNIGRT</sequence>
<dbReference type="OrthoDB" id="9170669at2759"/>
<evidence type="ECO:0008006" key="3">
    <source>
        <dbReference type="Google" id="ProtNLM"/>
    </source>
</evidence>
<dbReference type="AlphaFoldDB" id="A0A8K1GIL5"/>
<evidence type="ECO:0000313" key="1">
    <source>
        <dbReference type="EMBL" id="TRZ18727.1"/>
    </source>
</evidence>
<protein>
    <recommendedName>
        <fullName evidence="3">Rna-directed dna polymerase from mobile element jockey-like</fullName>
    </recommendedName>
</protein>
<organism evidence="1 2">
    <name type="scientific">Zosterops borbonicus</name>
    <dbReference type="NCBI Taxonomy" id="364589"/>
    <lineage>
        <taxon>Eukaryota</taxon>
        <taxon>Metazoa</taxon>
        <taxon>Chordata</taxon>
        <taxon>Craniata</taxon>
        <taxon>Vertebrata</taxon>
        <taxon>Euteleostomi</taxon>
        <taxon>Archelosauria</taxon>
        <taxon>Archosauria</taxon>
        <taxon>Dinosauria</taxon>
        <taxon>Saurischia</taxon>
        <taxon>Theropoda</taxon>
        <taxon>Coelurosauria</taxon>
        <taxon>Aves</taxon>
        <taxon>Neognathae</taxon>
        <taxon>Neoaves</taxon>
        <taxon>Telluraves</taxon>
        <taxon>Australaves</taxon>
        <taxon>Passeriformes</taxon>
        <taxon>Sylvioidea</taxon>
        <taxon>Zosteropidae</taxon>
        <taxon>Zosterops</taxon>
    </lineage>
</organism>
<dbReference type="PANTHER" id="PTHR33332">
    <property type="entry name" value="REVERSE TRANSCRIPTASE DOMAIN-CONTAINING PROTEIN"/>
    <property type="match status" value="1"/>
</dbReference>
<dbReference type="EMBL" id="SWJQ01000212">
    <property type="protein sequence ID" value="TRZ18727.1"/>
    <property type="molecule type" value="Genomic_DNA"/>
</dbReference>
<dbReference type="Proteomes" id="UP000796761">
    <property type="component" value="Unassembled WGS sequence"/>
</dbReference>
<proteinExistence type="predicted"/>
<gene>
    <name evidence="1" type="ORF">HGM15179_008410</name>
</gene>
<evidence type="ECO:0000313" key="2">
    <source>
        <dbReference type="Proteomes" id="UP000796761"/>
    </source>
</evidence>